<sequence>MKNNKMLQIIAAAAIVTTALSAGTAEAATVKAPVKSPASKTVAAKFAVSSAHILVNGHDVTVQMLQAGNGKLIAVSDLAKAFGASVTSAKGVITITTGKDGHNLQFQAGSKTFKLNGEAHSFTTAPVLQDNRSYVEVKPIVAALGGEILDGQTLNVLTKERISGSFASVNFDARGQVLAVRDDADPAELLQLNSDYSSSLLSSTDNLLSMTISPSGDTAAYTDETGQLYLVALHGGSPLKLGSDTSVKTDLAWSADGKKIFFVQGDKQEKISYITLDGKITEVVADKVENKSEVHVSPDGNKISYIVNITGVASTDKDGTEDSLKIDYSSAGEQIYTLDLGVKDAKPAAVTTSADNKLYPAFLSNGSVAYLSADSDNPNAKGSIKAISADGKNQDLINDVDVTISATSANGNLVAAGEAADGSNKVYSIVDGVKTEIYSTKADITDLAISADGTRVVVVADGKIVVIENGKASQHTK</sequence>
<feature type="chain" id="PRO_5046080291" evidence="1">
    <location>
        <begin position="28"/>
        <end position="477"/>
    </location>
</feature>
<dbReference type="Proteomes" id="UP001343257">
    <property type="component" value="Unassembled WGS sequence"/>
</dbReference>
<dbReference type="InterPro" id="IPR036582">
    <property type="entry name" value="Mao_N_sf"/>
</dbReference>
<comment type="caution">
    <text evidence="3">The sequence shown here is derived from an EMBL/GenBank/DDBJ whole genome shotgun (WGS) entry which is preliminary data.</text>
</comment>
<dbReference type="RefSeq" id="WP_328275033.1">
    <property type="nucleotide sequence ID" value="NZ_JARTLD010000004.1"/>
</dbReference>
<dbReference type="Gene3D" id="3.30.457.10">
    <property type="entry name" value="Copper amine oxidase-like, N-terminal domain"/>
    <property type="match status" value="1"/>
</dbReference>
<dbReference type="Gene3D" id="2.120.10.30">
    <property type="entry name" value="TolB, C-terminal domain"/>
    <property type="match status" value="1"/>
</dbReference>
<dbReference type="EMBL" id="JARTLD010000004">
    <property type="protein sequence ID" value="MED5016106.1"/>
    <property type="molecule type" value="Genomic_DNA"/>
</dbReference>
<dbReference type="Pfam" id="PF07833">
    <property type="entry name" value="Cu_amine_oxidN1"/>
    <property type="match status" value="1"/>
</dbReference>
<accession>A0ABU6PPL6</accession>
<feature type="signal peptide" evidence="1">
    <location>
        <begin position="1"/>
        <end position="27"/>
    </location>
</feature>
<dbReference type="SUPFAM" id="SSF55383">
    <property type="entry name" value="Copper amine oxidase, domain N"/>
    <property type="match status" value="1"/>
</dbReference>
<organism evidence="3 4">
    <name type="scientific">Paenibacillus chibensis</name>
    <dbReference type="NCBI Taxonomy" id="59846"/>
    <lineage>
        <taxon>Bacteria</taxon>
        <taxon>Bacillati</taxon>
        <taxon>Bacillota</taxon>
        <taxon>Bacilli</taxon>
        <taxon>Bacillales</taxon>
        <taxon>Paenibacillaceae</taxon>
        <taxon>Paenibacillus</taxon>
    </lineage>
</organism>
<keyword evidence="4" id="KW-1185">Reference proteome</keyword>
<dbReference type="InterPro" id="IPR011042">
    <property type="entry name" value="6-blade_b-propeller_TolB-like"/>
</dbReference>
<evidence type="ECO:0000259" key="2">
    <source>
        <dbReference type="Pfam" id="PF07833"/>
    </source>
</evidence>
<gene>
    <name evidence="3" type="ORF">P9847_02170</name>
</gene>
<dbReference type="PANTHER" id="PTHR36842">
    <property type="entry name" value="PROTEIN TOLB HOMOLOG"/>
    <property type="match status" value="1"/>
</dbReference>
<feature type="domain" description="Copper amine oxidase-like N-terminal" evidence="2">
    <location>
        <begin position="55"/>
        <end position="154"/>
    </location>
</feature>
<evidence type="ECO:0000256" key="1">
    <source>
        <dbReference type="SAM" id="SignalP"/>
    </source>
</evidence>
<keyword evidence="1" id="KW-0732">Signal</keyword>
<reference evidence="3 4" key="1">
    <citation type="submission" date="2023-03" db="EMBL/GenBank/DDBJ databases">
        <title>Bacillus Genome Sequencing.</title>
        <authorList>
            <person name="Dunlap C."/>
        </authorList>
    </citation>
    <scope>NUCLEOTIDE SEQUENCE [LARGE SCALE GENOMIC DNA]</scope>
    <source>
        <strain evidence="3 4">NRS-52</strain>
    </source>
</reference>
<protein>
    <submittedName>
        <fullName evidence="3">Stalk domain-containing protein</fullName>
    </submittedName>
</protein>
<evidence type="ECO:0000313" key="4">
    <source>
        <dbReference type="Proteomes" id="UP001343257"/>
    </source>
</evidence>
<dbReference type="SUPFAM" id="SSF69304">
    <property type="entry name" value="Tricorn protease N-terminal domain"/>
    <property type="match status" value="1"/>
</dbReference>
<dbReference type="InterPro" id="IPR012854">
    <property type="entry name" value="Cu_amine_oxidase-like_N"/>
</dbReference>
<proteinExistence type="predicted"/>
<evidence type="ECO:0000313" key="3">
    <source>
        <dbReference type="EMBL" id="MED5016106.1"/>
    </source>
</evidence>
<name>A0ABU6PPL6_9BACL</name>
<dbReference type="PANTHER" id="PTHR36842:SF1">
    <property type="entry name" value="PROTEIN TOLB"/>
    <property type="match status" value="1"/>
</dbReference>